<dbReference type="InterPro" id="IPR002358">
    <property type="entry name" value="Ribosomal_uL6_CS"/>
</dbReference>
<evidence type="ECO:0000256" key="2">
    <source>
        <dbReference type="ARBA" id="ARBA00022730"/>
    </source>
</evidence>
<sequence length="180" mass="19546">MSRIGNQPIPVPKGVKLDINGSFVKVVGPKGTLERNIRPEIGLQAEGDTFIVVRKDNSKRTRAFSGLTRTLVNNMIVGVEKGFQKKLSIEGVGYRAEVKGSFLNLSVGYSNPVEFALPKGVSAEVDKANNVTLDCIDKELLGETAAKIRAVRPPEPYKGKGIRYADEYIARKAGKSASKK</sequence>
<evidence type="ECO:0000256" key="7">
    <source>
        <dbReference type="RuleBase" id="RU003869"/>
    </source>
</evidence>
<evidence type="ECO:0000256" key="8">
    <source>
        <dbReference type="RuleBase" id="RU003870"/>
    </source>
</evidence>
<comment type="caution">
    <text evidence="10">The sequence shown here is derived from an EMBL/GenBank/DDBJ whole genome shotgun (WGS) entry which is preliminary data.</text>
</comment>
<proteinExistence type="inferred from homology"/>
<dbReference type="NCBIfam" id="TIGR03654">
    <property type="entry name" value="L6_bact"/>
    <property type="match status" value="1"/>
</dbReference>
<dbReference type="InterPro" id="IPR019906">
    <property type="entry name" value="Ribosomal_uL6_bac-type"/>
</dbReference>
<keyword evidence="3 6" id="KW-0694">RNA-binding</keyword>
<keyword evidence="2 6" id="KW-0699">rRNA-binding</keyword>
<reference evidence="10" key="1">
    <citation type="journal article" date="2022" name="bioRxiv">
        <title>Thiovibrio frasassiensisgen. nov., sp. nov., an autotrophic, elemental sulfur disproportionating bacterium isolated from sulfidic karst sediment, and proposal of Thiovibrionaceae fam. nov.</title>
        <authorList>
            <person name="Aronson H."/>
            <person name="Thomas C."/>
            <person name="Bhattacharyya M."/>
            <person name="Eckstein S."/>
            <person name="Jensen S."/>
            <person name="Barco R."/>
            <person name="Macalady J."/>
            <person name="Amend J."/>
        </authorList>
    </citation>
    <scope>NUCLEOTIDE SEQUENCE</scope>
    <source>
        <strain evidence="10">RS19-109</strain>
    </source>
</reference>
<dbReference type="Gene3D" id="3.90.930.12">
    <property type="entry name" value="Ribosomal protein L6, alpha-beta domain"/>
    <property type="match status" value="2"/>
</dbReference>
<dbReference type="PANTHER" id="PTHR11655:SF14">
    <property type="entry name" value="LARGE RIBOSOMAL SUBUNIT PROTEIN UL6M"/>
    <property type="match status" value="1"/>
</dbReference>
<evidence type="ECO:0000256" key="6">
    <source>
        <dbReference type="HAMAP-Rule" id="MF_01365"/>
    </source>
</evidence>
<dbReference type="PANTHER" id="PTHR11655">
    <property type="entry name" value="60S/50S RIBOSOMAL PROTEIN L6/L9"/>
    <property type="match status" value="1"/>
</dbReference>
<evidence type="ECO:0000256" key="4">
    <source>
        <dbReference type="ARBA" id="ARBA00022980"/>
    </source>
</evidence>
<protein>
    <recommendedName>
        <fullName evidence="6">Large ribosomal subunit protein uL6</fullName>
    </recommendedName>
</protein>
<dbReference type="RefSeq" id="WP_307632932.1">
    <property type="nucleotide sequence ID" value="NZ_JAPHEH010000001.1"/>
</dbReference>
<comment type="function">
    <text evidence="6 8">This protein binds to the 23S rRNA, and is important in its secondary structure. It is located near the subunit interface in the base of the L7/L12 stalk, and near the tRNA binding site of the peptidyltransferase center.</text>
</comment>
<comment type="similarity">
    <text evidence="1 6 7">Belongs to the universal ribosomal protein uL6 family.</text>
</comment>
<dbReference type="GO" id="GO:0002181">
    <property type="term" value="P:cytoplasmic translation"/>
    <property type="evidence" value="ECO:0007669"/>
    <property type="project" value="TreeGrafter"/>
</dbReference>
<dbReference type="Proteomes" id="UP001154240">
    <property type="component" value="Unassembled WGS sequence"/>
</dbReference>
<dbReference type="EMBL" id="JAPHEH010000001">
    <property type="protein sequence ID" value="MDG4475961.1"/>
    <property type="molecule type" value="Genomic_DNA"/>
</dbReference>
<dbReference type="SUPFAM" id="SSF56053">
    <property type="entry name" value="Ribosomal protein L6"/>
    <property type="match status" value="2"/>
</dbReference>
<dbReference type="GO" id="GO:0003735">
    <property type="term" value="F:structural constituent of ribosome"/>
    <property type="evidence" value="ECO:0007669"/>
    <property type="project" value="UniProtKB-UniRule"/>
</dbReference>
<keyword evidence="5 6" id="KW-0687">Ribonucleoprotein</keyword>
<keyword evidence="4 6" id="KW-0689">Ribosomal protein</keyword>
<keyword evidence="11" id="KW-1185">Reference proteome</keyword>
<evidence type="ECO:0000313" key="11">
    <source>
        <dbReference type="Proteomes" id="UP001154240"/>
    </source>
</evidence>
<evidence type="ECO:0000256" key="5">
    <source>
        <dbReference type="ARBA" id="ARBA00023274"/>
    </source>
</evidence>
<dbReference type="Pfam" id="PF00347">
    <property type="entry name" value="Ribosomal_L6"/>
    <property type="match status" value="2"/>
</dbReference>
<dbReference type="GO" id="GO:0022625">
    <property type="term" value="C:cytosolic large ribosomal subunit"/>
    <property type="evidence" value="ECO:0007669"/>
    <property type="project" value="UniProtKB-UniRule"/>
</dbReference>
<dbReference type="PIRSF" id="PIRSF002162">
    <property type="entry name" value="Ribosomal_L6"/>
    <property type="match status" value="1"/>
</dbReference>
<name>A0A9X4MGL7_9BACT</name>
<comment type="subunit">
    <text evidence="6">Part of the 50S ribosomal subunit.</text>
</comment>
<dbReference type="AlphaFoldDB" id="A0A9X4MGL7"/>
<dbReference type="FunFam" id="3.90.930.12:FF:000002">
    <property type="entry name" value="50S ribosomal protein L6"/>
    <property type="match status" value="1"/>
</dbReference>
<dbReference type="InterPro" id="IPR000702">
    <property type="entry name" value="Ribosomal_uL6-like"/>
</dbReference>
<accession>A0A9X4MGL7</accession>
<reference evidence="10" key="2">
    <citation type="submission" date="2022-10" db="EMBL/GenBank/DDBJ databases">
        <authorList>
            <person name="Aronson H.S."/>
        </authorList>
    </citation>
    <scope>NUCLEOTIDE SEQUENCE</scope>
    <source>
        <strain evidence="10">RS19-109</strain>
    </source>
</reference>
<evidence type="ECO:0000256" key="3">
    <source>
        <dbReference type="ARBA" id="ARBA00022884"/>
    </source>
</evidence>
<dbReference type="FunFam" id="3.90.930.12:FF:000001">
    <property type="entry name" value="50S ribosomal protein L6"/>
    <property type="match status" value="1"/>
</dbReference>
<dbReference type="InterPro" id="IPR036789">
    <property type="entry name" value="Ribosomal_uL6-like_a/b-dom_sf"/>
</dbReference>
<dbReference type="HAMAP" id="MF_01365_B">
    <property type="entry name" value="Ribosomal_uL6_B"/>
    <property type="match status" value="1"/>
</dbReference>
<evidence type="ECO:0000259" key="9">
    <source>
        <dbReference type="Pfam" id="PF00347"/>
    </source>
</evidence>
<evidence type="ECO:0000256" key="1">
    <source>
        <dbReference type="ARBA" id="ARBA00009356"/>
    </source>
</evidence>
<feature type="domain" description="Large ribosomal subunit protein uL6 alpha-beta" evidence="9">
    <location>
        <begin position="91"/>
        <end position="164"/>
    </location>
</feature>
<dbReference type="PRINTS" id="PR00059">
    <property type="entry name" value="RIBOSOMALL6"/>
</dbReference>
<evidence type="ECO:0000313" key="10">
    <source>
        <dbReference type="EMBL" id="MDG4475961.1"/>
    </source>
</evidence>
<gene>
    <name evidence="6 10" type="primary">rplF</name>
    <name evidence="10" type="ORF">OLX77_07300</name>
</gene>
<dbReference type="InterPro" id="IPR020040">
    <property type="entry name" value="Ribosomal_uL6_a/b-dom"/>
</dbReference>
<dbReference type="PROSITE" id="PS00525">
    <property type="entry name" value="RIBOSOMAL_L6_1"/>
    <property type="match status" value="1"/>
</dbReference>
<organism evidence="10 11">
    <name type="scientific">Thiovibrio frasassiensis</name>
    <dbReference type="NCBI Taxonomy" id="2984131"/>
    <lineage>
        <taxon>Bacteria</taxon>
        <taxon>Pseudomonadati</taxon>
        <taxon>Thermodesulfobacteriota</taxon>
        <taxon>Desulfobulbia</taxon>
        <taxon>Desulfobulbales</taxon>
        <taxon>Thiovibrionaceae</taxon>
        <taxon>Thiovibrio</taxon>
    </lineage>
</organism>
<feature type="domain" description="Large ribosomal subunit protein uL6 alpha-beta" evidence="9">
    <location>
        <begin position="11"/>
        <end position="82"/>
    </location>
</feature>
<dbReference type="GO" id="GO:0019843">
    <property type="term" value="F:rRNA binding"/>
    <property type="evidence" value="ECO:0007669"/>
    <property type="project" value="UniProtKB-UniRule"/>
</dbReference>